<comment type="caution">
    <text evidence="1">The sequence shown here is derived from an EMBL/GenBank/DDBJ whole genome shotgun (WGS) entry which is preliminary data.</text>
</comment>
<accession>A0A5B7E264</accession>
<dbReference type="Proteomes" id="UP000324222">
    <property type="component" value="Unassembled WGS sequence"/>
</dbReference>
<evidence type="ECO:0000313" key="1">
    <source>
        <dbReference type="EMBL" id="MPC27848.1"/>
    </source>
</evidence>
<keyword evidence="2" id="KW-1185">Reference proteome</keyword>
<dbReference type="AlphaFoldDB" id="A0A5B7E264"/>
<gene>
    <name evidence="1" type="ORF">E2C01_021034</name>
</gene>
<name>A0A5B7E264_PORTR</name>
<proteinExistence type="predicted"/>
<protein>
    <submittedName>
        <fullName evidence="1">Uncharacterized protein</fullName>
    </submittedName>
</protein>
<evidence type="ECO:0000313" key="2">
    <source>
        <dbReference type="Proteomes" id="UP000324222"/>
    </source>
</evidence>
<dbReference type="EMBL" id="VSRR010001813">
    <property type="protein sequence ID" value="MPC27848.1"/>
    <property type="molecule type" value="Genomic_DNA"/>
</dbReference>
<organism evidence="1 2">
    <name type="scientific">Portunus trituberculatus</name>
    <name type="common">Swimming crab</name>
    <name type="synonym">Neptunus trituberculatus</name>
    <dbReference type="NCBI Taxonomy" id="210409"/>
    <lineage>
        <taxon>Eukaryota</taxon>
        <taxon>Metazoa</taxon>
        <taxon>Ecdysozoa</taxon>
        <taxon>Arthropoda</taxon>
        <taxon>Crustacea</taxon>
        <taxon>Multicrustacea</taxon>
        <taxon>Malacostraca</taxon>
        <taxon>Eumalacostraca</taxon>
        <taxon>Eucarida</taxon>
        <taxon>Decapoda</taxon>
        <taxon>Pleocyemata</taxon>
        <taxon>Brachyura</taxon>
        <taxon>Eubrachyura</taxon>
        <taxon>Portunoidea</taxon>
        <taxon>Portunidae</taxon>
        <taxon>Portuninae</taxon>
        <taxon>Portunus</taxon>
    </lineage>
</organism>
<reference evidence="1 2" key="1">
    <citation type="submission" date="2019-05" db="EMBL/GenBank/DDBJ databases">
        <title>Another draft genome of Portunus trituberculatus and its Hox gene families provides insights of decapod evolution.</title>
        <authorList>
            <person name="Jeong J.-H."/>
            <person name="Song I."/>
            <person name="Kim S."/>
            <person name="Choi T."/>
            <person name="Kim D."/>
            <person name="Ryu S."/>
            <person name="Kim W."/>
        </authorList>
    </citation>
    <scope>NUCLEOTIDE SEQUENCE [LARGE SCALE GENOMIC DNA]</scope>
    <source>
        <tissue evidence="1">Muscle</tissue>
    </source>
</reference>
<sequence>MRGRLGKMRVRCSLTRAFNTFKDCSCTCETTSFHHFLLLRLPPHQAPPPPWRVAATQLEVQWQLVSGSEAAGPVAPLLVA</sequence>